<feature type="domain" description="ATP synthase F1 complex delta/epsilon subunit N-terminal" evidence="8">
    <location>
        <begin position="7"/>
        <end position="83"/>
    </location>
</feature>
<comment type="subcellular location">
    <subcellularLocation>
        <location evidence="1">Endomembrane system</location>
        <topology evidence="1">Peripheral membrane protein</topology>
    </subcellularLocation>
</comment>
<keyword evidence="6" id="KW-0139">CF(1)</keyword>
<dbReference type="RefSeq" id="WP_073127323.1">
    <property type="nucleotide sequence ID" value="NZ_BAABCH010000080.1"/>
</dbReference>
<evidence type="ECO:0000256" key="5">
    <source>
        <dbReference type="ARBA" id="ARBA00023136"/>
    </source>
</evidence>
<dbReference type="SUPFAM" id="SSF51344">
    <property type="entry name" value="Epsilon subunit of F1F0-ATP synthase N-terminal domain"/>
    <property type="match status" value="1"/>
</dbReference>
<keyword evidence="7" id="KW-0066">ATP synthesis</keyword>
<evidence type="ECO:0000256" key="7">
    <source>
        <dbReference type="ARBA" id="ARBA00023310"/>
    </source>
</evidence>
<accession>A0A1M5S9D0</accession>
<dbReference type="PANTHER" id="PTHR13822:SF10">
    <property type="entry name" value="ATP SYNTHASE EPSILON CHAIN, CHLOROPLASTIC"/>
    <property type="match status" value="1"/>
</dbReference>
<protein>
    <submittedName>
        <fullName evidence="9">F-type H+-transporting ATPase subunit epsilon</fullName>
    </submittedName>
</protein>
<organism evidence="9 10">
    <name type="scientific">Asaccharospora irregularis DSM 2635</name>
    <dbReference type="NCBI Taxonomy" id="1121321"/>
    <lineage>
        <taxon>Bacteria</taxon>
        <taxon>Bacillati</taxon>
        <taxon>Bacillota</taxon>
        <taxon>Clostridia</taxon>
        <taxon>Peptostreptococcales</taxon>
        <taxon>Peptostreptococcaceae</taxon>
        <taxon>Asaccharospora</taxon>
    </lineage>
</organism>
<dbReference type="OrthoDB" id="9804110at2"/>
<evidence type="ECO:0000256" key="1">
    <source>
        <dbReference type="ARBA" id="ARBA00004184"/>
    </source>
</evidence>
<sequence length="86" mass="9630">MASEFLLQVVTPDKIFYDDEVEMIITRTTKGDRGILKDHIPFVAGLVEGNLKIKKDGNFKEAKISGGFVTVDKEKTTILTESAQWI</sequence>
<evidence type="ECO:0000256" key="3">
    <source>
        <dbReference type="ARBA" id="ARBA00022448"/>
    </source>
</evidence>
<dbReference type="GO" id="GO:0012505">
    <property type="term" value="C:endomembrane system"/>
    <property type="evidence" value="ECO:0007669"/>
    <property type="project" value="UniProtKB-SubCell"/>
</dbReference>
<dbReference type="Pfam" id="PF02823">
    <property type="entry name" value="ATP-synt_DE_N"/>
    <property type="match status" value="1"/>
</dbReference>
<keyword evidence="10" id="KW-1185">Reference proteome</keyword>
<keyword evidence="4" id="KW-0406">Ion transport</keyword>
<evidence type="ECO:0000259" key="8">
    <source>
        <dbReference type="Pfam" id="PF02823"/>
    </source>
</evidence>
<keyword evidence="5" id="KW-0472">Membrane</keyword>
<evidence type="ECO:0000256" key="6">
    <source>
        <dbReference type="ARBA" id="ARBA00023196"/>
    </source>
</evidence>
<dbReference type="InterPro" id="IPR001469">
    <property type="entry name" value="ATP_synth_F1_dsu/esu"/>
</dbReference>
<dbReference type="GO" id="GO:0045259">
    <property type="term" value="C:proton-transporting ATP synthase complex"/>
    <property type="evidence" value="ECO:0007669"/>
    <property type="project" value="UniProtKB-KW"/>
</dbReference>
<dbReference type="InterPro" id="IPR020546">
    <property type="entry name" value="ATP_synth_F1_dsu/esu_N"/>
</dbReference>
<dbReference type="GO" id="GO:0046933">
    <property type="term" value="F:proton-transporting ATP synthase activity, rotational mechanism"/>
    <property type="evidence" value="ECO:0007669"/>
    <property type="project" value="InterPro"/>
</dbReference>
<evidence type="ECO:0000313" key="9">
    <source>
        <dbReference type="EMBL" id="SHH35242.1"/>
    </source>
</evidence>
<dbReference type="PANTHER" id="PTHR13822">
    <property type="entry name" value="ATP SYNTHASE DELTA/EPSILON CHAIN"/>
    <property type="match status" value="1"/>
</dbReference>
<dbReference type="AlphaFoldDB" id="A0A1M5S9D0"/>
<evidence type="ECO:0000256" key="2">
    <source>
        <dbReference type="ARBA" id="ARBA00005712"/>
    </source>
</evidence>
<dbReference type="Proteomes" id="UP000243255">
    <property type="component" value="Unassembled WGS sequence"/>
</dbReference>
<dbReference type="InterPro" id="IPR036771">
    <property type="entry name" value="ATPsynth_dsu/esu_N"/>
</dbReference>
<reference evidence="10" key="1">
    <citation type="submission" date="2016-11" db="EMBL/GenBank/DDBJ databases">
        <authorList>
            <person name="Varghese N."/>
            <person name="Submissions S."/>
        </authorList>
    </citation>
    <scope>NUCLEOTIDE SEQUENCE [LARGE SCALE GENOMIC DNA]</scope>
    <source>
        <strain evidence="10">DSM 2635</strain>
    </source>
</reference>
<dbReference type="STRING" id="1121321.SAMN04488530_13823"/>
<comment type="similarity">
    <text evidence="2">Belongs to the ATPase epsilon chain family.</text>
</comment>
<dbReference type="Gene3D" id="2.60.15.10">
    <property type="entry name" value="F0F1 ATP synthase delta/epsilon subunit, N-terminal"/>
    <property type="match status" value="1"/>
</dbReference>
<dbReference type="EMBL" id="FQWX01000038">
    <property type="protein sequence ID" value="SHH35242.1"/>
    <property type="molecule type" value="Genomic_DNA"/>
</dbReference>
<name>A0A1M5S9D0_9FIRM</name>
<evidence type="ECO:0000313" key="10">
    <source>
        <dbReference type="Proteomes" id="UP000243255"/>
    </source>
</evidence>
<dbReference type="CDD" id="cd12152">
    <property type="entry name" value="F1-ATPase_delta"/>
    <property type="match status" value="1"/>
</dbReference>
<keyword evidence="3" id="KW-0813">Transport</keyword>
<proteinExistence type="inferred from homology"/>
<evidence type="ECO:0000256" key="4">
    <source>
        <dbReference type="ARBA" id="ARBA00023065"/>
    </source>
</evidence>
<gene>
    <name evidence="9" type="ORF">SAMN04488530_13823</name>
</gene>